<sequence length="55" mass="6362">MRGTNGGHLHRTMTVAIRAAQYYAPTKYTKIPREINQAPNHKSPSNYFPVFRPYI</sequence>
<evidence type="ECO:0000313" key="1">
    <source>
        <dbReference type="EMBL" id="EGW04221.1"/>
    </source>
</evidence>
<protein>
    <submittedName>
        <fullName evidence="1">Uncharacterized protein</fullName>
    </submittedName>
</protein>
<gene>
    <name evidence="1" type="ORF">I79_004619</name>
</gene>
<dbReference type="Proteomes" id="UP000001075">
    <property type="component" value="Unassembled WGS sequence"/>
</dbReference>
<dbReference type="InParanoid" id="G3H313"/>
<dbReference type="EMBL" id="JH000121">
    <property type="protein sequence ID" value="EGW04221.1"/>
    <property type="molecule type" value="Genomic_DNA"/>
</dbReference>
<organism evidence="1 2">
    <name type="scientific">Cricetulus griseus</name>
    <name type="common">Chinese hamster</name>
    <name type="synonym">Cricetulus barabensis griseus</name>
    <dbReference type="NCBI Taxonomy" id="10029"/>
    <lineage>
        <taxon>Eukaryota</taxon>
        <taxon>Metazoa</taxon>
        <taxon>Chordata</taxon>
        <taxon>Craniata</taxon>
        <taxon>Vertebrata</taxon>
        <taxon>Euteleostomi</taxon>
        <taxon>Mammalia</taxon>
        <taxon>Eutheria</taxon>
        <taxon>Euarchontoglires</taxon>
        <taxon>Glires</taxon>
        <taxon>Rodentia</taxon>
        <taxon>Myomorpha</taxon>
        <taxon>Muroidea</taxon>
        <taxon>Cricetidae</taxon>
        <taxon>Cricetinae</taxon>
        <taxon>Cricetulus</taxon>
    </lineage>
</organism>
<reference evidence="2" key="1">
    <citation type="journal article" date="2011" name="Nat. Biotechnol.">
        <title>The genomic sequence of the Chinese hamster ovary (CHO)-K1 cell line.</title>
        <authorList>
            <person name="Xu X."/>
            <person name="Nagarajan H."/>
            <person name="Lewis N.E."/>
            <person name="Pan S."/>
            <person name="Cai Z."/>
            <person name="Liu X."/>
            <person name="Chen W."/>
            <person name="Xie M."/>
            <person name="Wang W."/>
            <person name="Hammond S."/>
            <person name="Andersen M.R."/>
            <person name="Neff N."/>
            <person name="Passarelli B."/>
            <person name="Koh W."/>
            <person name="Fan H.C."/>
            <person name="Wang J."/>
            <person name="Gui Y."/>
            <person name="Lee K.H."/>
            <person name="Betenbaugh M.J."/>
            <person name="Quake S.R."/>
            <person name="Famili I."/>
            <person name="Palsson B.O."/>
            <person name="Wang J."/>
        </authorList>
    </citation>
    <scope>NUCLEOTIDE SEQUENCE [LARGE SCALE GENOMIC DNA]</scope>
    <source>
        <strain evidence="2">CHO K1 cell line</strain>
    </source>
</reference>
<dbReference type="AlphaFoldDB" id="G3H313"/>
<name>G3H313_CRIGR</name>
<evidence type="ECO:0000313" key="2">
    <source>
        <dbReference type="Proteomes" id="UP000001075"/>
    </source>
</evidence>
<accession>G3H313</accession>
<proteinExistence type="predicted"/>